<keyword evidence="1" id="KW-0472">Membrane</keyword>
<evidence type="ECO:0000313" key="2">
    <source>
        <dbReference type="EMBL" id="KGJ91707.1"/>
    </source>
</evidence>
<dbReference type="Gene3D" id="2.120.10.30">
    <property type="entry name" value="TolB, C-terminal domain"/>
    <property type="match status" value="1"/>
</dbReference>
<gene>
    <name evidence="2" type="ORF">GAB14E_3189</name>
</gene>
<keyword evidence="1" id="KW-1133">Transmembrane helix</keyword>
<keyword evidence="1" id="KW-0812">Transmembrane</keyword>
<proteinExistence type="predicted"/>
<evidence type="ECO:0000313" key="3">
    <source>
        <dbReference type="Proteomes" id="UP000029868"/>
    </source>
</evidence>
<dbReference type="AlphaFoldDB" id="A0A099KP77"/>
<name>A0A099KP77_COLPS</name>
<comment type="caution">
    <text evidence="2">The sequence shown here is derived from an EMBL/GenBank/DDBJ whole genome shotgun (WGS) entry which is preliminary data.</text>
</comment>
<accession>A0A099KP77</accession>
<dbReference type="Proteomes" id="UP000029868">
    <property type="component" value="Unassembled WGS sequence"/>
</dbReference>
<evidence type="ECO:0000256" key="1">
    <source>
        <dbReference type="SAM" id="Phobius"/>
    </source>
</evidence>
<dbReference type="InterPro" id="IPR011042">
    <property type="entry name" value="6-blade_b-propeller_TolB-like"/>
</dbReference>
<dbReference type="EMBL" id="JQEC01000040">
    <property type="protein sequence ID" value="KGJ91707.1"/>
    <property type="molecule type" value="Genomic_DNA"/>
</dbReference>
<reference evidence="2 3" key="1">
    <citation type="submission" date="2014-08" db="EMBL/GenBank/DDBJ databases">
        <title>Genomic and Phenotypic Diversity of Colwellia psychrerythraea strains from Disparate Marine Basins.</title>
        <authorList>
            <person name="Techtmann S.M."/>
            <person name="Stelling S.C."/>
            <person name="Utturkar S.M."/>
            <person name="Alshibli N."/>
            <person name="Harris A."/>
            <person name="Brown S.D."/>
            <person name="Hazen T.C."/>
        </authorList>
    </citation>
    <scope>NUCLEOTIDE SEQUENCE [LARGE SCALE GENOMIC DNA]</scope>
    <source>
        <strain evidence="2 3">GAB14E</strain>
    </source>
</reference>
<dbReference type="PATRIC" id="fig|28229.3.peg.2909"/>
<protein>
    <submittedName>
        <fullName evidence="2">Uncharacterized protein</fullName>
    </submittedName>
</protein>
<feature type="transmembrane region" description="Helical" evidence="1">
    <location>
        <begin position="441"/>
        <end position="458"/>
    </location>
</feature>
<sequence length="612" mass="69948">MTEGERYLNVMNSVKLLLIACLLGASFFTKVSLASDYYLNEVAEFTFGESTEHQWLAPLPNPLKNKQYFIGSQLGDIFLITGDTILSEPILDLSRSLQLFKKVKLTALAVHPNFKFSDRSGYATLYTAHTEGFNKKNNLSRLKPLNSDINYKYDAVITQWRYDHNQQKVFISSQREVLRLALPDNSISITQLAFNPSSKPWQEDYGLLYIALSNSEKIASESLYSGAILRINPDKESSESDPSQENNSAVIATEALSEVLDEVIFLQGGQKIFQFFWPEKYPDKLLVAHEYNLQRHFSLAAKGQDWRKQLPSFVARQNDIPAYAITGVLYQGSEFSHLYGKLLSIQKKGGAWHLTAMSLAQQKGKQLPAQIIWSIDPSLISSLSQISLHTTHHGEPVLFNHSDNLLYALTSNQVKSAEIKNKNKIEINTYYFAKKIAQQISIGRVLLVIMLFIIWFLVKSQLKSNSPSLKGVLDNQLTSFKFNELEQSVSLFRHHNQNADIKLSLAEIKQSEVYLNKVVIMCINAQYGHDFDHAHESDLRNSFSKEHHDQMKSEETRRIELHLIDKMDNEYAICLYLRQGNQRATKCNYDQVIEDLVDWCWLLSKCINPQND</sequence>
<organism evidence="2 3">
    <name type="scientific">Colwellia psychrerythraea</name>
    <name type="common">Vibrio psychroerythus</name>
    <dbReference type="NCBI Taxonomy" id="28229"/>
    <lineage>
        <taxon>Bacteria</taxon>
        <taxon>Pseudomonadati</taxon>
        <taxon>Pseudomonadota</taxon>
        <taxon>Gammaproteobacteria</taxon>
        <taxon>Alteromonadales</taxon>
        <taxon>Colwelliaceae</taxon>
        <taxon>Colwellia</taxon>
    </lineage>
</organism>